<name>A0A378MCW7_LISGR</name>
<sequence length="64" mass="7746">MEEAKIYYLKREAIQKLNGKIFEALRIKLRELCQTGEAFDATHINDQRVLQKYQNTNRYVKFYC</sequence>
<dbReference type="EMBL" id="UGPG01000001">
    <property type="protein sequence ID" value="STY44210.1"/>
    <property type="molecule type" value="Genomic_DNA"/>
</dbReference>
<dbReference type="RefSeq" id="WP_115345893.1">
    <property type="nucleotide sequence ID" value="NZ_UGPG01000001.1"/>
</dbReference>
<dbReference type="AlphaFoldDB" id="A0A378MCW7"/>
<organism evidence="1 2">
    <name type="scientific">Listeria grayi</name>
    <name type="common">Listeria murrayi</name>
    <dbReference type="NCBI Taxonomy" id="1641"/>
    <lineage>
        <taxon>Bacteria</taxon>
        <taxon>Bacillati</taxon>
        <taxon>Bacillota</taxon>
        <taxon>Bacilli</taxon>
        <taxon>Bacillales</taxon>
        <taxon>Listeriaceae</taxon>
        <taxon>Listeria</taxon>
    </lineage>
</organism>
<dbReference type="Proteomes" id="UP000254879">
    <property type="component" value="Unassembled WGS sequence"/>
</dbReference>
<reference evidence="1 2" key="1">
    <citation type="submission" date="2018-06" db="EMBL/GenBank/DDBJ databases">
        <authorList>
            <consortium name="Pathogen Informatics"/>
            <person name="Doyle S."/>
        </authorList>
    </citation>
    <scope>NUCLEOTIDE SEQUENCE [LARGE SCALE GENOMIC DNA]</scope>
    <source>
        <strain evidence="2">NCTC 10815</strain>
    </source>
</reference>
<proteinExistence type="predicted"/>
<evidence type="ECO:0000313" key="1">
    <source>
        <dbReference type="EMBL" id="STY44210.1"/>
    </source>
</evidence>
<evidence type="ECO:0000313" key="2">
    <source>
        <dbReference type="Proteomes" id="UP000254879"/>
    </source>
</evidence>
<gene>
    <name evidence="1" type="ORF">NCTC10815_01530</name>
</gene>
<protein>
    <submittedName>
        <fullName evidence="1">Uncharacterized protein</fullName>
    </submittedName>
</protein>
<accession>A0A378MCW7</accession>